<proteinExistence type="predicted"/>
<name>A0AA39JM34_ARMTA</name>
<dbReference type="RefSeq" id="XP_060325381.1">
    <property type="nucleotide sequence ID" value="XM_060484251.1"/>
</dbReference>
<gene>
    <name evidence="2" type="ORF">EV420DRAFT_982829</name>
</gene>
<accession>A0AA39JM34</accession>
<evidence type="ECO:0000256" key="1">
    <source>
        <dbReference type="SAM" id="MobiDB-lite"/>
    </source>
</evidence>
<evidence type="ECO:0000313" key="2">
    <source>
        <dbReference type="EMBL" id="KAK0445034.1"/>
    </source>
</evidence>
<reference evidence="2" key="1">
    <citation type="submission" date="2023-06" db="EMBL/GenBank/DDBJ databases">
        <authorList>
            <consortium name="Lawrence Berkeley National Laboratory"/>
            <person name="Ahrendt S."/>
            <person name="Sahu N."/>
            <person name="Indic B."/>
            <person name="Wong-Bajracharya J."/>
            <person name="Merenyi Z."/>
            <person name="Ke H.-M."/>
            <person name="Monk M."/>
            <person name="Kocsube S."/>
            <person name="Drula E."/>
            <person name="Lipzen A."/>
            <person name="Balint B."/>
            <person name="Henrissat B."/>
            <person name="Andreopoulos B."/>
            <person name="Martin F.M."/>
            <person name="Harder C.B."/>
            <person name="Rigling D."/>
            <person name="Ford K.L."/>
            <person name="Foster G.D."/>
            <person name="Pangilinan J."/>
            <person name="Papanicolaou A."/>
            <person name="Barry K."/>
            <person name="LaButti K."/>
            <person name="Viragh M."/>
            <person name="Koriabine M."/>
            <person name="Yan M."/>
            <person name="Riley R."/>
            <person name="Champramary S."/>
            <person name="Plett K.L."/>
            <person name="Tsai I.J."/>
            <person name="Slot J."/>
            <person name="Sipos G."/>
            <person name="Plett J."/>
            <person name="Nagy L.G."/>
            <person name="Grigoriev I.V."/>
        </authorList>
    </citation>
    <scope>NUCLEOTIDE SEQUENCE</scope>
    <source>
        <strain evidence="2">CCBAS 213</strain>
    </source>
</reference>
<protein>
    <submittedName>
        <fullName evidence="2">Uncharacterized protein</fullName>
    </submittedName>
</protein>
<dbReference type="AlphaFoldDB" id="A0AA39JM34"/>
<dbReference type="GeneID" id="85367799"/>
<feature type="region of interest" description="Disordered" evidence="1">
    <location>
        <begin position="123"/>
        <end position="149"/>
    </location>
</feature>
<dbReference type="EMBL" id="JAUEPS010000051">
    <property type="protein sequence ID" value="KAK0445034.1"/>
    <property type="molecule type" value="Genomic_DNA"/>
</dbReference>
<keyword evidence="3" id="KW-1185">Reference proteome</keyword>
<comment type="caution">
    <text evidence="2">The sequence shown here is derived from an EMBL/GenBank/DDBJ whole genome shotgun (WGS) entry which is preliminary data.</text>
</comment>
<sequence>MISAIVLAASAPTFCGNPGSLEFLDSFASKLDGWSHDLFPGLATFNTTINYAEENKPYILNSLINIVKTRWKVGTSCRLRSLSLDINGDDWADSDVEDEFRILQQFKASLDVPLKRNATSVSLGPPALEGSSKAEPRSMPAASPKPARSLLNNATCNKFYSEGKNESMRVARSIMHMPQACPLCFT</sequence>
<dbReference type="Proteomes" id="UP001175211">
    <property type="component" value="Unassembled WGS sequence"/>
</dbReference>
<evidence type="ECO:0000313" key="3">
    <source>
        <dbReference type="Proteomes" id="UP001175211"/>
    </source>
</evidence>
<organism evidence="2 3">
    <name type="scientific">Armillaria tabescens</name>
    <name type="common">Ringless honey mushroom</name>
    <name type="synonym">Agaricus tabescens</name>
    <dbReference type="NCBI Taxonomy" id="1929756"/>
    <lineage>
        <taxon>Eukaryota</taxon>
        <taxon>Fungi</taxon>
        <taxon>Dikarya</taxon>
        <taxon>Basidiomycota</taxon>
        <taxon>Agaricomycotina</taxon>
        <taxon>Agaricomycetes</taxon>
        <taxon>Agaricomycetidae</taxon>
        <taxon>Agaricales</taxon>
        <taxon>Marasmiineae</taxon>
        <taxon>Physalacriaceae</taxon>
        <taxon>Desarmillaria</taxon>
    </lineage>
</organism>